<keyword evidence="1 6" id="KW-0547">Nucleotide-binding</keyword>
<dbReference type="CDD" id="cd17946">
    <property type="entry name" value="DEADc_DDX24"/>
    <property type="match status" value="1"/>
</dbReference>
<sequence length="447" mass="48461">MARARVVAEAGTGRVSSLPNQKLTPVDEHPPSLEEIDGVDVEYVYGPGGGKTIKFKTVDQPGKKPAPRKPFDLSQMRFIDVDDFVEGQTAAKGIPGPGGAGVEDEGVGAGENDGVDAEEEVDAEVEEAPKKKQKAAKKKKKVAAEKPEAVKNAEVVDLHEGGFLVRALRHPHVRGSGTSLTAHRGIVTSDLDMSAWETLSLAPEIISGLRSQGFATPTEIQLRSLPVALAGDRDLIGAAQTGSGKTLAFGLPILQALAVRPPATEDQGCTALILVPTRELAMQVTEHLVAIAKFMRVRIVSIVGGMSLQKQRRQIASKPDVIVATPGRLWELMQEDETLLPRIRRTRFLAIDEADRMLESGHFKDLDHILNAISLFRKNTTDGDEKDSTEDASPDAAVQTRRTFIFSATLVQDGRLKQKLKSRVKKNKRIATFASAPARACEWHRCC</sequence>
<feature type="domain" description="DEAD-box RNA helicase Q" evidence="9">
    <location>
        <begin position="194"/>
        <end position="222"/>
    </location>
</feature>
<dbReference type="GO" id="GO:0005524">
    <property type="term" value="F:ATP binding"/>
    <property type="evidence" value="ECO:0007669"/>
    <property type="project" value="UniProtKB-UniRule"/>
</dbReference>
<feature type="region of interest" description="Disordered" evidence="7">
    <location>
        <begin position="1"/>
        <end position="34"/>
    </location>
</feature>
<reference evidence="11" key="1">
    <citation type="journal article" date="2018" name="Nat. Microbiol.">
        <title>Leveraging single-cell genomics to expand the fungal tree of life.</title>
        <authorList>
            <person name="Ahrendt S.R."/>
            <person name="Quandt C.A."/>
            <person name="Ciobanu D."/>
            <person name="Clum A."/>
            <person name="Salamov A."/>
            <person name="Andreopoulos B."/>
            <person name="Cheng J.F."/>
            <person name="Woyke T."/>
            <person name="Pelin A."/>
            <person name="Henrissat B."/>
            <person name="Reynolds N.K."/>
            <person name="Benny G.L."/>
            <person name="Smith M.E."/>
            <person name="James T.Y."/>
            <person name="Grigoriev I.V."/>
        </authorList>
    </citation>
    <scope>NUCLEOTIDE SEQUENCE [LARGE SCALE GENOMIC DNA]</scope>
</reference>
<keyword evidence="11" id="KW-1185">Reference proteome</keyword>
<evidence type="ECO:0000256" key="5">
    <source>
        <dbReference type="PROSITE-ProRule" id="PRU00552"/>
    </source>
</evidence>
<dbReference type="AlphaFoldDB" id="A0A4P9VZ88"/>
<dbReference type="EC" id="3.6.4.13" evidence="6"/>
<dbReference type="SMART" id="SM00487">
    <property type="entry name" value="DEXDc"/>
    <property type="match status" value="1"/>
</dbReference>
<dbReference type="Proteomes" id="UP000269721">
    <property type="component" value="Unassembled WGS sequence"/>
</dbReference>
<evidence type="ECO:0000256" key="7">
    <source>
        <dbReference type="SAM" id="MobiDB-lite"/>
    </source>
</evidence>
<dbReference type="PANTHER" id="PTHR24031">
    <property type="entry name" value="RNA HELICASE"/>
    <property type="match status" value="1"/>
</dbReference>
<feature type="short sequence motif" description="Q motif" evidence="5">
    <location>
        <begin position="194"/>
        <end position="222"/>
    </location>
</feature>
<evidence type="ECO:0000259" key="8">
    <source>
        <dbReference type="PROSITE" id="PS51192"/>
    </source>
</evidence>
<evidence type="ECO:0000313" key="10">
    <source>
        <dbReference type="EMBL" id="RKO83668.1"/>
    </source>
</evidence>
<protein>
    <recommendedName>
        <fullName evidence="6">ATP-dependent RNA helicase</fullName>
        <ecNumber evidence="6">3.6.4.13</ecNumber>
    </recommendedName>
</protein>
<dbReference type="InterPro" id="IPR027417">
    <property type="entry name" value="P-loop_NTPase"/>
</dbReference>
<keyword evidence="2 6" id="KW-0378">Hydrolase</keyword>
<keyword evidence="3 6" id="KW-0347">Helicase</keyword>
<dbReference type="InterPro" id="IPR014014">
    <property type="entry name" value="RNA_helicase_DEAD_Q_motif"/>
</dbReference>
<keyword evidence="4 6" id="KW-0067">ATP-binding</keyword>
<proteinExistence type="inferred from homology"/>
<dbReference type="Gene3D" id="3.40.50.300">
    <property type="entry name" value="P-loop containing nucleotide triphosphate hydrolases"/>
    <property type="match status" value="1"/>
</dbReference>
<dbReference type="InterPro" id="IPR014001">
    <property type="entry name" value="Helicase_ATP-bd"/>
</dbReference>
<dbReference type="PROSITE" id="PS51192">
    <property type="entry name" value="HELICASE_ATP_BIND_1"/>
    <property type="match status" value="1"/>
</dbReference>
<dbReference type="PROSITE" id="PS51195">
    <property type="entry name" value="Q_MOTIF"/>
    <property type="match status" value="1"/>
</dbReference>
<feature type="compositionally biased region" description="Gly residues" evidence="7">
    <location>
        <begin position="95"/>
        <end position="111"/>
    </location>
</feature>
<organism evidence="10 11">
    <name type="scientific">Blyttiomyces helicus</name>
    <dbReference type="NCBI Taxonomy" id="388810"/>
    <lineage>
        <taxon>Eukaryota</taxon>
        <taxon>Fungi</taxon>
        <taxon>Fungi incertae sedis</taxon>
        <taxon>Chytridiomycota</taxon>
        <taxon>Chytridiomycota incertae sedis</taxon>
        <taxon>Chytridiomycetes</taxon>
        <taxon>Chytridiomycetes incertae sedis</taxon>
        <taxon>Blyttiomyces</taxon>
    </lineage>
</organism>
<dbReference type="GO" id="GO:0003723">
    <property type="term" value="F:RNA binding"/>
    <property type="evidence" value="ECO:0007669"/>
    <property type="project" value="UniProtKB-UniRule"/>
</dbReference>
<comment type="similarity">
    <text evidence="6">Belongs to the DEAD box helicase family.</text>
</comment>
<evidence type="ECO:0000256" key="3">
    <source>
        <dbReference type="ARBA" id="ARBA00022806"/>
    </source>
</evidence>
<dbReference type="OrthoDB" id="4310724at2759"/>
<dbReference type="GO" id="GO:0016787">
    <property type="term" value="F:hydrolase activity"/>
    <property type="evidence" value="ECO:0007669"/>
    <property type="project" value="UniProtKB-KW"/>
</dbReference>
<comment type="catalytic activity">
    <reaction evidence="6">
        <text>ATP + H2O = ADP + phosphate + H(+)</text>
        <dbReference type="Rhea" id="RHEA:13065"/>
        <dbReference type="ChEBI" id="CHEBI:15377"/>
        <dbReference type="ChEBI" id="CHEBI:15378"/>
        <dbReference type="ChEBI" id="CHEBI:30616"/>
        <dbReference type="ChEBI" id="CHEBI:43474"/>
        <dbReference type="ChEBI" id="CHEBI:456216"/>
        <dbReference type="EC" id="3.6.4.13"/>
    </reaction>
</comment>
<evidence type="ECO:0000256" key="6">
    <source>
        <dbReference type="RuleBase" id="RU365068"/>
    </source>
</evidence>
<evidence type="ECO:0000313" key="11">
    <source>
        <dbReference type="Proteomes" id="UP000269721"/>
    </source>
</evidence>
<evidence type="ECO:0000256" key="2">
    <source>
        <dbReference type="ARBA" id="ARBA00022801"/>
    </source>
</evidence>
<feature type="compositionally biased region" description="Polar residues" evidence="7">
    <location>
        <begin position="14"/>
        <end position="23"/>
    </location>
</feature>
<dbReference type="InterPro" id="IPR011545">
    <property type="entry name" value="DEAD/DEAH_box_helicase_dom"/>
</dbReference>
<comment type="domain">
    <text evidence="6">The Q motif is unique to and characteristic of the DEAD box family of RNA helicases and controls ATP binding and hydrolysis.</text>
</comment>
<gene>
    <name evidence="10" type="ORF">BDK51DRAFT_36825</name>
</gene>
<accession>A0A4P9VZ88</accession>
<keyword evidence="6" id="KW-0694">RNA-binding</keyword>
<feature type="region of interest" description="Disordered" evidence="7">
    <location>
        <begin position="89"/>
        <end position="116"/>
    </location>
</feature>
<feature type="domain" description="Helicase ATP-binding" evidence="8">
    <location>
        <begin position="226"/>
        <end position="428"/>
    </location>
</feature>
<comment type="function">
    <text evidence="6">RNA helicase.</text>
</comment>
<dbReference type="GO" id="GO:0003724">
    <property type="term" value="F:RNA helicase activity"/>
    <property type="evidence" value="ECO:0007669"/>
    <property type="project" value="UniProtKB-EC"/>
</dbReference>
<dbReference type="SUPFAM" id="SSF52540">
    <property type="entry name" value="P-loop containing nucleoside triphosphate hydrolases"/>
    <property type="match status" value="1"/>
</dbReference>
<evidence type="ECO:0000256" key="1">
    <source>
        <dbReference type="ARBA" id="ARBA00022741"/>
    </source>
</evidence>
<dbReference type="Pfam" id="PF00270">
    <property type="entry name" value="DEAD"/>
    <property type="match status" value="1"/>
</dbReference>
<evidence type="ECO:0000256" key="4">
    <source>
        <dbReference type="ARBA" id="ARBA00022840"/>
    </source>
</evidence>
<dbReference type="EMBL" id="ML000971">
    <property type="protein sequence ID" value="RKO83668.1"/>
    <property type="molecule type" value="Genomic_DNA"/>
</dbReference>
<evidence type="ECO:0000259" key="9">
    <source>
        <dbReference type="PROSITE" id="PS51195"/>
    </source>
</evidence>
<name>A0A4P9VZ88_9FUNG</name>